<evidence type="ECO:0000256" key="1">
    <source>
        <dbReference type="SAM" id="MobiDB-lite"/>
    </source>
</evidence>
<feature type="region of interest" description="Disordered" evidence="1">
    <location>
        <begin position="106"/>
        <end position="172"/>
    </location>
</feature>
<feature type="compositionally biased region" description="Acidic residues" evidence="1">
    <location>
        <begin position="111"/>
        <end position="121"/>
    </location>
</feature>
<keyword evidence="4" id="KW-1185">Reference proteome</keyword>
<gene>
    <name evidence="3" type="ORF">HTZ84_14160</name>
</gene>
<organism evidence="3 4">
    <name type="scientific">Haloterrigena gelatinilytica</name>
    <dbReference type="NCBI Taxonomy" id="2741724"/>
    <lineage>
        <taxon>Archaea</taxon>
        <taxon>Methanobacteriati</taxon>
        <taxon>Methanobacteriota</taxon>
        <taxon>Stenosarchaea group</taxon>
        <taxon>Halobacteria</taxon>
        <taxon>Halobacteriales</taxon>
        <taxon>Natrialbaceae</taxon>
        <taxon>Haloterrigena</taxon>
    </lineage>
</organism>
<dbReference type="EMBL" id="JABUQZ010000001">
    <property type="protein sequence ID" value="NUC73444.1"/>
    <property type="molecule type" value="Genomic_DNA"/>
</dbReference>
<protein>
    <submittedName>
        <fullName evidence="3">CAP domain-containing protein</fullName>
    </submittedName>
</protein>
<reference evidence="3 4" key="1">
    <citation type="submission" date="2020-06" db="EMBL/GenBank/DDBJ databases">
        <title>Haloterrigena sp. nov., an extremely halophilic archaeon isolated from a saline sediment.</title>
        <authorList>
            <person name="Liu B.-B."/>
        </authorList>
    </citation>
    <scope>NUCLEOTIDE SEQUENCE [LARGE SCALE GENOMIC DNA]</scope>
    <source>
        <strain evidence="3 4">SYSU A558-1</strain>
    </source>
</reference>
<dbReference type="PANTHER" id="PTHR31157">
    <property type="entry name" value="SCP DOMAIN-CONTAINING PROTEIN"/>
    <property type="match status" value="1"/>
</dbReference>
<dbReference type="Pfam" id="PF00188">
    <property type="entry name" value="CAP"/>
    <property type="match status" value="1"/>
</dbReference>
<evidence type="ECO:0000313" key="3">
    <source>
        <dbReference type="EMBL" id="NUC73444.1"/>
    </source>
</evidence>
<evidence type="ECO:0000259" key="2">
    <source>
        <dbReference type="Pfam" id="PF00188"/>
    </source>
</evidence>
<dbReference type="CDD" id="cd05379">
    <property type="entry name" value="CAP_bacterial"/>
    <property type="match status" value="1"/>
</dbReference>
<dbReference type="PANTHER" id="PTHR31157:SF1">
    <property type="entry name" value="SCP DOMAIN-CONTAINING PROTEIN"/>
    <property type="match status" value="1"/>
</dbReference>
<proteinExistence type="predicted"/>
<name>A0ABX2LE58_9EURY</name>
<feature type="compositionally biased region" description="Acidic residues" evidence="1">
    <location>
        <begin position="130"/>
        <end position="172"/>
    </location>
</feature>
<dbReference type="SUPFAM" id="SSF55797">
    <property type="entry name" value="PR-1-like"/>
    <property type="match status" value="1"/>
</dbReference>
<comment type="caution">
    <text evidence="3">The sequence shown here is derived from an EMBL/GenBank/DDBJ whole genome shotgun (WGS) entry which is preliminary data.</text>
</comment>
<evidence type="ECO:0000313" key="4">
    <source>
        <dbReference type="Proteomes" id="UP001016761"/>
    </source>
</evidence>
<accession>A0ABX2LE58</accession>
<sequence length="324" mass="34261">MKLQSIATVAVVALLALSMVGAGAAAPPASPIEDASTEADTADISQSHVVTQSDATAVSSVTAAVDDTVEVDTDGVDSDVGSPVGDLAGGQNVDASSLLESLFDGDIADGIGDEDTSDDAGDGTNGTDGGETDETDGNDTEQTDDEADETDETAGDGTDDTTSDDADDGSGDEIDRAALERYVHEAVNEERTARGLEPLEFDTELRDIARAHSEDMAERGYFSHVDPEGNDVTDRYERAGYECNANGYTGGENLAQTWYDTPVVDDDGETVRYETEQELADGIVTQWMNSPGHRENLLATQWENEGIGVYVTDDNRVFVTQNFC</sequence>
<dbReference type="InterPro" id="IPR014044">
    <property type="entry name" value="CAP_dom"/>
</dbReference>
<dbReference type="Gene3D" id="3.40.33.10">
    <property type="entry name" value="CAP"/>
    <property type="match status" value="1"/>
</dbReference>
<feature type="domain" description="SCP" evidence="2">
    <location>
        <begin position="185"/>
        <end position="323"/>
    </location>
</feature>
<dbReference type="Proteomes" id="UP001016761">
    <property type="component" value="Unassembled WGS sequence"/>
</dbReference>
<dbReference type="InterPro" id="IPR035940">
    <property type="entry name" value="CAP_sf"/>
</dbReference>
<feature type="region of interest" description="Disordered" evidence="1">
    <location>
        <begin position="69"/>
        <end position="91"/>
    </location>
</feature>